<dbReference type="InterPro" id="IPR010419">
    <property type="entry name" value="CO_DH_gsu"/>
</dbReference>
<dbReference type="SUPFAM" id="SSF55961">
    <property type="entry name" value="Bet v1-like"/>
    <property type="match status" value="1"/>
</dbReference>
<dbReference type="RefSeq" id="WP_009211061.1">
    <property type="nucleotide sequence ID" value="NZ_BBWP01000004.1"/>
</dbReference>
<organism evidence="1 2">
    <name type="scientific">Aurantimonas manganoxydans (strain ATCC BAA-1229 / DSM 21871 / SI85-9A1)</name>
    <dbReference type="NCBI Taxonomy" id="287752"/>
    <lineage>
        <taxon>Bacteria</taxon>
        <taxon>Pseudomonadati</taxon>
        <taxon>Pseudomonadota</taxon>
        <taxon>Alphaproteobacteria</taxon>
        <taxon>Hyphomicrobiales</taxon>
        <taxon>Aurantimonadaceae</taxon>
        <taxon>Aurantimonas</taxon>
    </lineage>
</organism>
<accession>Q1YFD3</accession>
<proteinExistence type="predicted"/>
<sequence>MDLKGEYRLPARREAVWAALNDTDVLRDCIPGCQSLEMTGENEMAATVVTKIGPVKAKFEGQVRLENIEAPQSYSIVGEGKGGIAGFAKGGADVHLAEDGDETILTYDVKAQVGGKIAQLGGRLIDSTAKKLAGQFFDCFAEKVSGGASSAEGTTEAV</sequence>
<dbReference type="OrthoDB" id="9787428at2"/>
<name>Q1YFD3_AURMS</name>
<dbReference type="Gene3D" id="3.30.530.20">
    <property type="match status" value="1"/>
</dbReference>
<dbReference type="AlphaFoldDB" id="Q1YFD3"/>
<protein>
    <submittedName>
        <fullName evidence="1">Carbon monoxide dehydrogenase, subunit G</fullName>
    </submittedName>
</protein>
<keyword evidence="2" id="KW-1185">Reference proteome</keyword>
<dbReference type="Proteomes" id="UP000000321">
    <property type="component" value="Unassembled WGS sequence"/>
</dbReference>
<dbReference type="BioCyc" id="AURANTIMONAS:SI859A1_03248-MONOMER"/>
<dbReference type="HOGENOM" id="CLU_046420_1_0_5"/>
<dbReference type="Pfam" id="PF06240">
    <property type="entry name" value="COXG"/>
    <property type="match status" value="1"/>
</dbReference>
<evidence type="ECO:0000313" key="2">
    <source>
        <dbReference type="Proteomes" id="UP000000321"/>
    </source>
</evidence>
<dbReference type="PANTHER" id="PTHR38588:SF1">
    <property type="entry name" value="BLL0334 PROTEIN"/>
    <property type="match status" value="1"/>
</dbReference>
<reference evidence="1 2" key="1">
    <citation type="journal article" date="2008" name="Appl. Environ. Microbiol.">
        <title>Genomic insights into Mn(II) oxidation by the marine alphaproteobacterium Aurantimonas sp. strain SI85-9A1.</title>
        <authorList>
            <person name="Dick G.J."/>
            <person name="Podell S."/>
            <person name="Johnson H.A."/>
            <person name="Rivera-Espinoza Y."/>
            <person name="Bernier-Latmani R."/>
            <person name="McCarthy J.K."/>
            <person name="Torpey J.W."/>
            <person name="Clement B.G."/>
            <person name="Gaasterland T."/>
            <person name="Tebo B.M."/>
        </authorList>
    </citation>
    <scope>NUCLEOTIDE SEQUENCE [LARGE SCALE GENOMIC DNA]</scope>
    <source>
        <strain evidence="1 2">SI85-9A1</strain>
    </source>
</reference>
<dbReference type="EMBL" id="AAPJ01000006">
    <property type="protein sequence ID" value="EAS49040.1"/>
    <property type="molecule type" value="Genomic_DNA"/>
</dbReference>
<dbReference type="CDD" id="cd05018">
    <property type="entry name" value="CoxG"/>
    <property type="match status" value="1"/>
</dbReference>
<dbReference type="PANTHER" id="PTHR38588">
    <property type="entry name" value="BLL0334 PROTEIN"/>
    <property type="match status" value="1"/>
</dbReference>
<gene>
    <name evidence="1" type="ORF">SI859A1_03248</name>
</gene>
<evidence type="ECO:0000313" key="1">
    <source>
        <dbReference type="EMBL" id="EAS49040.1"/>
    </source>
</evidence>
<dbReference type="InterPro" id="IPR023393">
    <property type="entry name" value="START-like_dom_sf"/>
</dbReference>
<comment type="caution">
    <text evidence="1">The sequence shown here is derived from an EMBL/GenBank/DDBJ whole genome shotgun (WGS) entry which is preliminary data.</text>
</comment>